<dbReference type="Proteomes" id="UP000294593">
    <property type="component" value="Unassembled WGS sequence"/>
</dbReference>
<feature type="region of interest" description="Disordered" evidence="1">
    <location>
        <begin position="1"/>
        <end position="25"/>
    </location>
</feature>
<sequence length="287" mass="31732">MRPGNGKAISPSGDFGAARQARGTPQPLQARLDRLDALRGFALVWMATFHFCFDLANERLIDANFYTDLLWTTQRTCILSLFLLCAGAGQAVATDQGQSWARFWRRWAQIVGCAALVSAGSAFMFPQSWISFGVLHGMAVMLIVARLTAGWGAWLWPLGGLALLLPQLVADPLFDTRLTNWVGLVTHKPITEDFVPVLPWLGVMWWGLAGTRWLLAHRRHWLSSGSLPHTAGATSGHNVARAAMPSPRVWRLLTTLGRWSLTFYMVHQPVLIGGLMAWVQLSGHARP</sequence>
<feature type="domain" description="Heparan-alpha-glucosaminide N-acetyltransferase catalytic" evidence="3">
    <location>
        <begin position="31"/>
        <end position="269"/>
    </location>
</feature>
<evidence type="ECO:0000259" key="3">
    <source>
        <dbReference type="Pfam" id="PF07786"/>
    </source>
</evidence>
<evidence type="ECO:0000256" key="2">
    <source>
        <dbReference type="SAM" id="Phobius"/>
    </source>
</evidence>
<dbReference type="AlphaFoldDB" id="A0A4R6RFT6"/>
<proteinExistence type="predicted"/>
<protein>
    <submittedName>
        <fullName evidence="4">Putative membrane protein</fullName>
    </submittedName>
</protein>
<keyword evidence="2" id="KW-0472">Membrane</keyword>
<feature type="transmembrane region" description="Helical" evidence="2">
    <location>
        <begin position="76"/>
        <end position="94"/>
    </location>
</feature>
<gene>
    <name evidence="4" type="ORF">EV672_10394</name>
</gene>
<keyword evidence="2" id="KW-1133">Transmembrane helix</keyword>
<reference evidence="4 5" key="1">
    <citation type="submission" date="2019-03" db="EMBL/GenBank/DDBJ databases">
        <title>Genomic Encyclopedia of Type Strains, Phase IV (KMG-IV): sequencing the most valuable type-strain genomes for metagenomic binning, comparative biology and taxonomic classification.</title>
        <authorList>
            <person name="Goeker M."/>
        </authorList>
    </citation>
    <scope>NUCLEOTIDE SEQUENCE [LARGE SCALE GENOMIC DNA]</scope>
    <source>
        <strain evidence="4 5">DSM 11901</strain>
    </source>
</reference>
<comment type="caution">
    <text evidence="4">The sequence shown here is derived from an EMBL/GenBank/DDBJ whole genome shotgun (WGS) entry which is preliminary data.</text>
</comment>
<dbReference type="OrthoDB" id="9807591at2"/>
<feature type="transmembrane region" description="Helical" evidence="2">
    <location>
        <begin position="106"/>
        <end position="123"/>
    </location>
</feature>
<feature type="transmembrane region" description="Helical" evidence="2">
    <location>
        <begin position="261"/>
        <end position="281"/>
    </location>
</feature>
<dbReference type="EMBL" id="SNXW01000003">
    <property type="protein sequence ID" value="TDP84526.1"/>
    <property type="molecule type" value="Genomic_DNA"/>
</dbReference>
<dbReference type="InterPro" id="IPR012429">
    <property type="entry name" value="HGSNAT_cat"/>
</dbReference>
<feature type="transmembrane region" description="Helical" evidence="2">
    <location>
        <begin position="129"/>
        <end position="147"/>
    </location>
</feature>
<keyword evidence="5" id="KW-1185">Reference proteome</keyword>
<keyword evidence="2" id="KW-0812">Transmembrane</keyword>
<feature type="transmembrane region" description="Helical" evidence="2">
    <location>
        <begin position="194"/>
        <end position="215"/>
    </location>
</feature>
<organism evidence="4 5">
    <name type="scientific">Aquabacterium commune</name>
    <dbReference type="NCBI Taxonomy" id="70586"/>
    <lineage>
        <taxon>Bacteria</taxon>
        <taxon>Pseudomonadati</taxon>
        <taxon>Pseudomonadota</taxon>
        <taxon>Betaproteobacteria</taxon>
        <taxon>Burkholderiales</taxon>
        <taxon>Aquabacterium</taxon>
    </lineage>
</organism>
<evidence type="ECO:0000256" key="1">
    <source>
        <dbReference type="SAM" id="MobiDB-lite"/>
    </source>
</evidence>
<dbReference type="Pfam" id="PF07786">
    <property type="entry name" value="HGSNAT_cat"/>
    <property type="match status" value="1"/>
</dbReference>
<accession>A0A4R6RFT6</accession>
<dbReference type="RefSeq" id="WP_133607597.1">
    <property type="nucleotide sequence ID" value="NZ_SNXW01000003.1"/>
</dbReference>
<evidence type="ECO:0000313" key="4">
    <source>
        <dbReference type="EMBL" id="TDP84526.1"/>
    </source>
</evidence>
<evidence type="ECO:0000313" key="5">
    <source>
        <dbReference type="Proteomes" id="UP000294593"/>
    </source>
</evidence>
<name>A0A4R6RFT6_9BURK</name>